<evidence type="ECO:0000256" key="6">
    <source>
        <dbReference type="SAM" id="Coils"/>
    </source>
</evidence>
<keyword evidence="3" id="KW-0963">Cytoplasm</keyword>
<feature type="domain" description="TPX2 C-terminal" evidence="8">
    <location>
        <begin position="408"/>
        <end position="480"/>
    </location>
</feature>
<evidence type="ECO:0000256" key="2">
    <source>
        <dbReference type="ARBA" id="ARBA00005885"/>
    </source>
</evidence>
<feature type="region of interest" description="Disordered" evidence="7">
    <location>
        <begin position="243"/>
        <end position="360"/>
    </location>
</feature>
<reference evidence="9 10" key="1">
    <citation type="submission" date="2024-01" db="EMBL/GenBank/DDBJ databases">
        <title>The complete chloroplast genome sequence of Lithospermum erythrorhizon: insights into the phylogenetic relationship among Boraginaceae species and the maternal lineages of purple gromwells.</title>
        <authorList>
            <person name="Okada T."/>
            <person name="Watanabe K."/>
        </authorList>
    </citation>
    <scope>NUCLEOTIDE SEQUENCE [LARGE SCALE GENOMIC DNA]</scope>
</reference>
<dbReference type="EMBL" id="BAABME010017007">
    <property type="protein sequence ID" value="GAA0148372.1"/>
    <property type="molecule type" value="Genomic_DNA"/>
</dbReference>
<sequence length="784" mass="87882">MAGNIENSTYTINFQADPLHSGSISFGRFENESLCWERRSSFSHNRYLEDAEKYSRPGSVNEKKAYFEAHFRRRALMKQASSVSQNGTDYQSSENDFSETMSYEYDNFGSFRERSHSAHFEYLVRGTVFEEPCSATERGTPYDDQNELQFIRPNSECDTPICDLVNMQELQHDEVGNVNLMTNESETENLNTEVEKLDMSSKASSVSSNRHLVEGDNSVNTDHQTTAMIFDIVDLSARHPHDETVTTLSSEHEDDASSKEMAATSRPKEKKSQPDGMKSGRTVVSTQGRRASSNVESRKAAENVSSKNFIGKHTKKEANELLRLKREKRAAESASPTTKPNYHNRVKQEVPQNSKTKPLHLNRSMDLDSRTKRTVNPLSSAKLNSNVNRPRQAFGSSRTGIKQNDSAFSFKSDERMVKRKEATKFPAISLSIEDEKIHTKEAEMHQLQSKKEEKIEAENKQLRKRLNFKATPIPSFYHDFHHGIIKSKGTPSNMKESTPVRRISMSETCERSPSFSEAKSERAPSSGEPLNKTRLQRDIEVTSFHRAARPQSSHYAAPGCRTQAGTANPLITNKMQGNEKHQRSPSCSIAGRERTPSAGITLNKAPLQHDQEVTSFHQASRPKSSHSAAPGCRKLASTANPSITKKMQANEKHQRSPSSSMAGSERTPSSCKPLNKTPLQRDQEVTTFLRAARPKSSHSAAPGCRTRASTTNPLTTKKKQGNKKDQSTQRNDFISIDKVNNETMKDADQQKLNSDRSSTKVVRKDMRGAGFGGSARFSHGMYLI</sequence>
<keyword evidence="4" id="KW-0493">Microtubule</keyword>
<evidence type="ECO:0000259" key="8">
    <source>
        <dbReference type="Pfam" id="PF06886"/>
    </source>
</evidence>
<dbReference type="InterPro" id="IPR044216">
    <property type="entry name" value="WDL7"/>
</dbReference>
<evidence type="ECO:0000256" key="5">
    <source>
        <dbReference type="ARBA" id="ARBA00023212"/>
    </source>
</evidence>
<accession>A0AAV3P9G1</accession>
<evidence type="ECO:0000256" key="3">
    <source>
        <dbReference type="ARBA" id="ARBA00022490"/>
    </source>
</evidence>
<comment type="caution">
    <text evidence="9">The sequence shown here is derived from an EMBL/GenBank/DDBJ whole genome shotgun (WGS) entry which is preliminary data.</text>
</comment>
<keyword evidence="10" id="KW-1185">Reference proteome</keyword>
<dbReference type="Proteomes" id="UP001454036">
    <property type="component" value="Unassembled WGS sequence"/>
</dbReference>
<feature type="region of interest" description="Disordered" evidence="7">
    <location>
        <begin position="487"/>
        <end position="567"/>
    </location>
</feature>
<dbReference type="PANTHER" id="PTHR47067:SF6">
    <property type="entry name" value="PROTEIN WVD2-LIKE 7"/>
    <property type="match status" value="1"/>
</dbReference>
<dbReference type="InterPro" id="IPR027329">
    <property type="entry name" value="TPX2_C"/>
</dbReference>
<feature type="compositionally biased region" description="Polar residues" evidence="7">
    <location>
        <begin position="637"/>
        <end position="647"/>
    </location>
</feature>
<feature type="compositionally biased region" description="Polar residues" evidence="7">
    <location>
        <begin position="282"/>
        <end position="295"/>
    </location>
</feature>
<feature type="compositionally biased region" description="Polar residues" evidence="7">
    <location>
        <begin position="505"/>
        <end position="517"/>
    </location>
</feature>
<dbReference type="GO" id="GO:0005874">
    <property type="term" value="C:microtubule"/>
    <property type="evidence" value="ECO:0007669"/>
    <property type="project" value="UniProtKB-KW"/>
</dbReference>
<evidence type="ECO:0000256" key="4">
    <source>
        <dbReference type="ARBA" id="ARBA00022701"/>
    </source>
</evidence>
<proteinExistence type="inferred from homology"/>
<keyword evidence="6" id="KW-0175">Coiled coil</keyword>
<evidence type="ECO:0000256" key="7">
    <source>
        <dbReference type="SAM" id="MobiDB-lite"/>
    </source>
</evidence>
<comment type="similarity">
    <text evidence="2">Belongs to the TPX2 family.</text>
</comment>
<name>A0AAV3P9G1_LITER</name>
<feature type="compositionally biased region" description="Polar residues" evidence="7">
    <location>
        <begin position="656"/>
        <end position="678"/>
    </location>
</feature>
<dbReference type="AlphaFoldDB" id="A0AAV3P9G1"/>
<dbReference type="Pfam" id="PF06886">
    <property type="entry name" value="TPX2"/>
    <property type="match status" value="1"/>
</dbReference>
<feature type="region of interest" description="Disordered" evidence="7">
    <location>
        <begin position="613"/>
        <end position="761"/>
    </location>
</feature>
<organism evidence="9 10">
    <name type="scientific">Lithospermum erythrorhizon</name>
    <name type="common">Purple gromwell</name>
    <name type="synonym">Lithospermum officinale var. erythrorhizon</name>
    <dbReference type="NCBI Taxonomy" id="34254"/>
    <lineage>
        <taxon>Eukaryota</taxon>
        <taxon>Viridiplantae</taxon>
        <taxon>Streptophyta</taxon>
        <taxon>Embryophyta</taxon>
        <taxon>Tracheophyta</taxon>
        <taxon>Spermatophyta</taxon>
        <taxon>Magnoliopsida</taxon>
        <taxon>eudicotyledons</taxon>
        <taxon>Gunneridae</taxon>
        <taxon>Pentapetalae</taxon>
        <taxon>asterids</taxon>
        <taxon>lamiids</taxon>
        <taxon>Boraginales</taxon>
        <taxon>Boraginaceae</taxon>
        <taxon>Boraginoideae</taxon>
        <taxon>Lithospermeae</taxon>
        <taxon>Lithospermum</taxon>
    </lineage>
</organism>
<evidence type="ECO:0000256" key="1">
    <source>
        <dbReference type="ARBA" id="ARBA00004245"/>
    </source>
</evidence>
<feature type="compositionally biased region" description="Polar residues" evidence="7">
    <location>
        <begin position="613"/>
        <end position="627"/>
    </location>
</feature>
<keyword evidence="5" id="KW-0206">Cytoskeleton</keyword>
<dbReference type="PANTHER" id="PTHR47067">
    <property type="entry name" value="TPX2 (TARGETING PROTEIN FOR XKLP2) PROTEIN FAMILY-RELATED"/>
    <property type="match status" value="1"/>
</dbReference>
<comment type="subcellular location">
    <subcellularLocation>
        <location evidence="1">Cytoplasm</location>
        <location evidence="1">Cytoskeleton</location>
    </subcellularLocation>
</comment>
<feature type="compositionally biased region" description="Basic and acidic residues" evidence="7">
    <location>
        <begin position="739"/>
        <end position="761"/>
    </location>
</feature>
<gene>
    <name evidence="9" type="ORF">LIER_36707</name>
</gene>
<evidence type="ECO:0000313" key="10">
    <source>
        <dbReference type="Proteomes" id="UP001454036"/>
    </source>
</evidence>
<protein>
    <recommendedName>
        <fullName evidence="8">TPX2 C-terminal domain-containing protein</fullName>
    </recommendedName>
</protein>
<feature type="coiled-coil region" evidence="6">
    <location>
        <begin position="437"/>
        <end position="465"/>
    </location>
</feature>
<evidence type="ECO:0000313" key="9">
    <source>
        <dbReference type="EMBL" id="GAA0148372.1"/>
    </source>
</evidence>
<feature type="region of interest" description="Disordered" evidence="7">
    <location>
        <begin position="574"/>
        <end position="593"/>
    </location>
</feature>